<reference evidence="1 2" key="3">
    <citation type="journal article" date="2022" name="Microbiol. Spectr.">
        <title>Folding features and dynamics of 3D genome architecture in plant fungal pathogens.</title>
        <authorList>
            <person name="Xia C."/>
        </authorList>
    </citation>
    <scope>NUCLEOTIDE SEQUENCE [LARGE SCALE GENOMIC DNA]</scope>
    <source>
        <strain evidence="1 2">93-210</strain>
    </source>
</reference>
<name>A0ACC0E9U6_9BASI</name>
<keyword evidence="2" id="KW-1185">Reference proteome</keyword>
<protein>
    <submittedName>
        <fullName evidence="1">Uncharacterized protein</fullName>
    </submittedName>
</protein>
<sequence>MKRNEILVGFLGLLLCPSPSNLLGFGVAIPLNHRHRKRGLSPQQHQVANDLSSSPQEMLKAVEEFLFSEHDGLPHNSPLEKYLLKADSRTQEFVEAMEQLLGPFHDGTNKPTPLKSSDELVAPRTTTEPKKSKPSQSFHDPDLESDADSAERPSPKKRKMISESTVEAMEQLLGPFHDGTNKPTPLKSSDELVAPRTTTEPKKSKPSQSFHDPDLESDADSAERPSPKKRKMISESTVEAMEQLLGPFHDGTNKPTPLKSSDELVAPRTTTEPKRSEPSQSFQDPELESDADSAERPGSKKRKMISESTGHQEDRSLFSPAIGSREHQSIWEQSNGAEKRLDRLTSPVKAEESVGTSMEPAHVIRPLHLA</sequence>
<reference evidence="2" key="2">
    <citation type="journal article" date="2018" name="Mol. Plant Microbe Interact.">
        <title>Genome sequence resources for the wheat stripe rust pathogen (Puccinia striiformis f. sp. tritici) and the barley stripe rust pathogen (Puccinia striiformis f. sp. hordei).</title>
        <authorList>
            <person name="Xia C."/>
            <person name="Wang M."/>
            <person name="Yin C."/>
            <person name="Cornejo O.E."/>
            <person name="Hulbert S.H."/>
            <person name="Chen X."/>
        </authorList>
    </citation>
    <scope>NUCLEOTIDE SEQUENCE [LARGE SCALE GENOMIC DNA]</scope>
    <source>
        <strain evidence="2">93-210</strain>
    </source>
</reference>
<accession>A0ACC0E9U6</accession>
<gene>
    <name evidence="1" type="ORF">MJO28_007965</name>
</gene>
<comment type="caution">
    <text evidence="1">The sequence shown here is derived from an EMBL/GenBank/DDBJ whole genome shotgun (WGS) entry which is preliminary data.</text>
</comment>
<proteinExistence type="predicted"/>
<reference evidence="2" key="1">
    <citation type="journal article" date="2018" name="BMC Genomics">
        <title>Genomic insights into host adaptation between the wheat stripe rust pathogen (Puccinia striiformis f. sp. tritici) and the barley stripe rust pathogen (Puccinia striiformis f. sp. hordei).</title>
        <authorList>
            <person name="Xia C."/>
            <person name="Wang M."/>
            <person name="Yin C."/>
            <person name="Cornejo O.E."/>
            <person name="Hulbert S.H."/>
            <person name="Chen X."/>
        </authorList>
    </citation>
    <scope>NUCLEOTIDE SEQUENCE [LARGE SCALE GENOMIC DNA]</scope>
    <source>
        <strain evidence="2">93-210</strain>
    </source>
</reference>
<evidence type="ECO:0000313" key="2">
    <source>
        <dbReference type="Proteomes" id="UP001060170"/>
    </source>
</evidence>
<evidence type="ECO:0000313" key="1">
    <source>
        <dbReference type="EMBL" id="KAI7949144.1"/>
    </source>
</evidence>
<dbReference type="EMBL" id="CM045872">
    <property type="protein sequence ID" value="KAI7949144.1"/>
    <property type="molecule type" value="Genomic_DNA"/>
</dbReference>
<organism evidence="1 2">
    <name type="scientific">Puccinia striiformis f. sp. tritici</name>
    <dbReference type="NCBI Taxonomy" id="168172"/>
    <lineage>
        <taxon>Eukaryota</taxon>
        <taxon>Fungi</taxon>
        <taxon>Dikarya</taxon>
        <taxon>Basidiomycota</taxon>
        <taxon>Pucciniomycotina</taxon>
        <taxon>Pucciniomycetes</taxon>
        <taxon>Pucciniales</taxon>
        <taxon>Pucciniaceae</taxon>
        <taxon>Puccinia</taxon>
    </lineage>
</organism>
<dbReference type="Proteomes" id="UP001060170">
    <property type="component" value="Chromosome 8"/>
</dbReference>